<dbReference type="InterPro" id="IPR001827">
    <property type="entry name" value="Homeobox_Antennapedia_CS"/>
</dbReference>
<protein>
    <submittedName>
        <fullName evidence="14">(Atlantic silverside) hypothetical protein</fullName>
    </submittedName>
</protein>
<dbReference type="Gene3D" id="1.10.10.60">
    <property type="entry name" value="Homeodomain-like"/>
    <property type="match status" value="1"/>
</dbReference>
<evidence type="ECO:0000256" key="12">
    <source>
        <dbReference type="SAM" id="MobiDB-lite"/>
    </source>
</evidence>
<sequence>MAMSSYLINSNYVDPKFPPCEEYSQSDYLPTHSPDYYGSQRQDPAAFQSDSVYLQPPPRTHPPARAEQPYTPCQRAAPPASVLMSPRGHVVLPPGLQTAPGPEQSRLSDPVSPSPPPAPSCDQTAQSKSASSPPSARTDPVVYPWMKKVHVNIVNSSYTGGEPKRSRTAYTRQQVLELEKEFHYNRYLTRRRRVEIAHTLCLSERQIKIWFQNRRMKWKKDHKLPNTKVRSGTNPQSTPGPQSRLPGLPGPL</sequence>
<evidence type="ECO:0000256" key="5">
    <source>
        <dbReference type="ARBA" id="ARBA00023125"/>
    </source>
</evidence>
<keyword evidence="3" id="KW-0217">Developmental protein</keyword>
<evidence type="ECO:0000256" key="8">
    <source>
        <dbReference type="ARBA" id="ARBA00023242"/>
    </source>
</evidence>
<feature type="compositionally biased region" description="Polar residues" evidence="12">
    <location>
        <begin position="228"/>
        <end position="241"/>
    </location>
</feature>
<proteinExistence type="inferred from homology"/>
<keyword evidence="4" id="KW-0805">Transcription regulation</keyword>
<dbReference type="AlphaFoldDB" id="A0A8S4B6V6"/>
<evidence type="ECO:0000256" key="11">
    <source>
        <dbReference type="RuleBase" id="RU000682"/>
    </source>
</evidence>
<dbReference type="Pfam" id="PF00046">
    <property type="entry name" value="Homeodomain"/>
    <property type="match status" value="1"/>
</dbReference>
<dbReference type="FunFam" id="1.10.10.60:FF:000029">
    <property type="entry name" value="Homeobox protein Hox-D4"/>
    <property type="match status" value="1"/>
</dbReference>
<dbReference type="OrthoDB" id="6159439at2759"/>
<dbReference type="Proteomes" id="UP000677803">
    <property type="component" value="Unassembled WGS sequence"/>
</dbReference>
<dbReference type="PRINTS" id="PR00024">
    <property type="entry name" value="HOMEOBOX"/>
</dbReference>
<comment type="similarity">
    <text evidence="9">Belongs to the Antp homeobox family. Deformed subfamily.</text>
</comment>
<evidence type="ECO:0000256" key="10">
    <source>
        <dbReference type="PROSITE-ProRule" id="PRU00108"/>
    </source>
</evidence>
<feature type="domain" description="Homeobox" evidence="13">
    <location>
        <begin position="161"/>
        <end position="221"/>
    </location>
</feature>
<dbReference type="GO" id="GO:0048704">
    <property type="term" value="P:embryonic skeletal system morphogenesis"/>
    <property type="evidence" value="ECO:0007669"/>
    <property type="project" value="TreeGrafter"/>
</dbReference>
<keyword evidence="6 10" id="KW-0371">Homeobox</keyword>
<name>A0A8S4B6V6_9TELE</name>
<accession>A0A8S4B6V6</accession>
<dbReference type="EMBL" id="CAJRST010008890">
    <property type="protein sequence ID" value="CAG5898785.1"/>
    <property type="molecule type" value="Genomic_DNA"/>
</dbReference>
<evidence type="ECO:0000256" key="4">
    <source>
        <dbReference type="ARBA" id="ARBA00023015"/>
    </source>
</evidence>
<dbReference type="CDD" id="cd00086">
    <property type="entry name" value="homeodomain"/>
    <property type="match status" value="1"/>
</dbReference>
<keyword evidence="5 10" id="KW-0238">DNA-binding</keyword>
<evidence type="ECO:0000256" key="1">
    <source>
        <dbReference type="ARBA" id="ARBA00003263"/>
    </source>
</evidence>
<feature type="DNA-binding region" description="Homeobox" evidence="10">
    <location>
        <begin position="163"/>
        <end position="222"/>
    </location>
</feature>
<dbReference type="InterPro" id="IPR020479">
    <property type="entry name" value="HD_metazoa"/>
</dbReference>
<dbReference type="PANTHER" id="PTHR45771:SF3">
    <property type="entry name" value="HOMEOBOX PROTEIN HOX-B4"/>
    <property type="match status" value="1"/>
</dbReference>
<dbReference type="GO" id="GO:0009952">
    <property type="term" value="P:anterior/posterior pattern specification"/>
    <property type="evidence" value="ECO:0007669"/>
    <property type="project" value="TreeGrafter"/>
</dbReference>
<comment type="subcellular location">
    <subcellularLocation>
        <location evidence="2 10 11">Nucleus</location>
    </subcellularLocation>
</comment>
<dbReference type="InterPro" id="IPR009057">
    <property type="entry name" value="Homeodomain-like_sf"/>
</dbReference>
<evidence type="ECO:0000313" key="15">
    <source>
        <dbReference type="Proteomes" id="UP000677803"/>
    </source>
</evidence>
<comment type="function">
    <text evidence="1">Sequence-specific transcription factor which is part of a developmental regulatory system that provides cells with specific positional identities on the anterior-posterior axis.</text>
</comment>
<dbReference type="InterPro" id="IPR017970">
    <property type="entry name" value="Homeobox_CS"/>
</dbReference>
<dbReference type="PANTHER" id="PTHR45771">
    <property type="entry name" value="HOMEOTIC PROTEIN DEFORMED"/>
    <property type="match status" value="1"/>
</dbReference>
<keyword evidence="8 10" id="KW-0539">Nucleus</keyword>
<feature type="region of interest" description="Disordered" evidence="12">
    <location>
        <begin position="220"/>
        <end position="252"/>
    </location>
</feature>
<keyword evidence="15" id="KW-1185">Reference proteome</keyword>
<evidence type="ECO:0000313" key="14">
    <source>
        <dbReference type="EMBL" id="CAG5898785.1"/>
    </source>
</evidence>
<dbReference type="InterPro" id="IPR001356">
    <property type="entry name" value="HD"/>
</dbReference>
<feature type="compositionally biased region" description="Low complexity" evidence="12">
    <location>
        <begin position="127"/>
        <end position="136"/>
    </location>
</feature>
<evidence type="ECO:0000259" key="13">
    <source>
        <dbReference type="PROSITE" id="PS50071"/>
    </source>
</evidence>
<dbReference type="SUPFAM" id="SSF46689">
    <property type="entry name" value="Homeodomain-like"/>
    <property type="match status" value="1"/>
</dbReference>
<gene>
    <name evidence="14" type="ORF">MMEN_LOCUS9193</name>
</gene>
<evidence type="ECO:0000256" key="3">
    <source>
        <dbReference type="ARBA" id="ARBA00022473"/>
    </source>
</evidence>
<dbReference type="GO" id="GO:0000978">
    <property type="term" value="F:RNA polymerase II cis-regulatory region sequence-specific DNA binding"/>
    <property type="evidence" value="ECO:0007669"/>
    <property type="project" value="TreeGrafter"/>
</dbReference>
<dbReference type="InterPro" id="IPR017995">
    <property type="entry name" value="Homeobox_antennapedia"/>
</dbReference>
<reference evidence="14" key="1">
    <citation type="submission" date="2021-05" db="EMBL/GenBank/DDBJ databases">
        <authorList>
            <person name="Tigano A."/>
        </authorList>
    </citation>
    <scope>NUCLEOTIDE SEQUENCE</scope>
</reference>
<evidence type="ECO:0000256" key="9">
    <source>
        <dbReference type="ARBA" id="ARBA00038235"/>
    </source>
</evidence>
<dbReference type="GO" id="GO:0045944">
    <property type="term" value="P:positive regulation of transcription by RNA polymerase II"/>
    <property type="evidence" value="ECO:0007669"/>
    <property type="project" value="TreeGrafter"/>
</dbReference>
<feature type="region of interest" description="Disordered" evidence="12">
    <location>
        <begin position="1"/>
        <end position="141"/>
    </location>
</feature>
<evidence type="ECO:0000256" key="6">
    <source>
        <dbReference type="ARBA" id="ARBA00023155"/>
    </source>
</evidence>
<dbReference type="GO" id="GO:0000981">
    <property type="term" value="F:DNA-binding transcription factor activity, RNA polymerase II-specific"/>
    <property type="evidence" value="ECO:0007669"/>
    <property type="project" value="InterPro"/>
</dbReference>
<dbReference type="PROSITE" id="PS00027">
    <property type="entry name" value="HOMEOBOX_1"/>
    <property type="match status" value="1"/>
</dbReference>
<dbReference type="PRINTS" id="PR00025">
    <property type="entry name" value="ANTENNAPEDIA"/>
</dbReference>
<keyword evidence="7" id="KW-0804">Transcription</keyword>
<evidence type="ECO:0000256" key="7">
    <source>
        <dbReference type="ARBA" id="ARBA00023163"/>
    </source>
</evidence>
<comment type="caution">
    <text evidence="14">The sequence shown here is derived from an EMBL/GenBank/DDBJ whole genome shotgun (WGS) entry which is preliminary data.</text>
</comment>
<evidence type="ECO:0000256" key="2">
    <source>
        <dbReference type="ARBA" id="ARBA00004123"/>
    </source>
</evidence>
<dbReference type="PROSITE" id="PS00032">
    <property type="entry name" value="ANTENNAPEDIA"/>
    <property type="match status" value="1"/>
</dbReference>
<organism evidence="14 15">
    <name type="scientific">Menidia menidia</name>
    <name type="common">Atlantic silverside</name>
    <dbReference type="NCBI Taxonomy" id="238744"/>
    <lineage>
        <taxon>Eukaryota</taxon>
        <taxon>Metazoa</taxon>
        <taxon>Chordata</taxon>
        <taxon>Craniata</taxon>
        <taxon>Vertebrata</taxon>
        <taxon>Euteleostomi</taxon>
        <taxon>Actinopterygii</taxon>
        <taxon>Neopterygii</taxon>
        <taxon>Teleostei</taxon>
        <taxon>Neoteleostei</taxon>
        <taxon>Acanthomorphata</taxon>
        <taxon>Ovalentaria</taxon>
        <taxon>Atherinomorphae</taxon>
        <taxon>Atheriniformes</taxon>
        <taxon>Atherinopsidae</taxon>
        <taxon>Menidiinae</taxon>
        <taxon>Menidia</taxon>
    </lineage>
</organism>
<dbReference type="SMART" id="SM00389">
    <property type="entry name" value="HOX"/>
    <property type="match status" value="1"/>
</dbReference>
<dbReference type="GO" id="GO:0005654">
    <property type="term" value="C:nucleoplasm"/>
    <property type="evidence" value="ECO:0007669"/>
    <property type="project" value="TreeGrafter"/>
</dbReference>
<feature type="compositionally biased region" description="Polar residues" evidence="12">
    <location>
        <begin position="1"/>
        <end position="12"/>
    </location>
</feature>
<dbReference type="InterPro" id="IPR050609">
    <property type="entry name" value="Antp_homeobox_Deformed_sf"/>
</dbReference>
<dbReference type="PROSITE" id="PS50071">
    <property type="entry name" value="HOMEOBOX_2"/>
    <property type="match status" value="1"/>
</dbReference>